<keyword evidence="7" id="KW-1278">Translocase</keyword>
<evidence type="ECO:0000256" key="6">
    <source>
        <dbReference type="ARBA" id="ARBA00022840"/>
    </source>
</evidence>
<gene>
    <name evidence="12" type="primary">modC</name>
    <name evidence="12" type="ORF">GCM10007350_05140</name>
</gene>
<dbReference type="Proteomes" id="UP000604737">
    <property type="component" value="Unassembled WGS sequence"/>
</dbReference>
<keyword evidence="8" id="KW-0408">Iron</keyword>
<evidence type="ECO:0000256" key="5">
    <source>
        <dbReference type="ARBA" id="ARBA00022741"/>
    </source>
</evidence>
<dbReference type="InterPro" id="IPR003439">
    <property type="entry name" value="ABC_transporter-like_ATP-bd"/>
</dbReference>
<evidence type="ECO:0000256" key="4">
    <source>
        <dbReference type="ARBA" id="ARBA00022519"/>
    </source>
</evidence>
<dbReference type="InterPro" id="IPR017871">
    <property type="entry name" value="ABC_transporter-like_CS"/>
</dbReference>
<feature type="domain" description="ABC transporter" evidence="11">
    <location>
        <begin position="2"/>
        <end position="233"/>
    </location>
</feature>
<reference evidence="13" key="1">
    <citation type="journal article" date="2019" name="Int. J. Syst. Evol. Microbiol.">
        <title>The Global Catalogue of Microorganisms (GCM) 10K type strain sequencing project: providing services to taxonomists for standard genome sequencing and annotation.</title>
        <authorList>
            <consortium name="The Broad Institute Genomics Platform"/>
            <consortium name="The Broad Institute Genome Sequencing Center for Infectious Disease"/>
            <person name="Wu L."/>
            <person name="Ma J."/>
        </authorList>
    </citation>
    <scope>NUCLEOTIDE SEQUENCE [LARGE SCALE GENOMIC DNA]</scope>
    <source>
        <strain evidence="13">KCTC 23701</strain>
    </source>
</reference>
<evidence type="ECO:0000313" key="13">
    <source>
        <dbReference type="Proteomes" id="UP000604737"/>
    </source>
</evidence>
<evidence type="ECO:0000256" key="3">
    <source>
        <dbReference type="ARBA" id="ARBA00022496"/>
    </source>
</evidence>
<dbReference type="PANTHER" id="PTHR42781:SF5">
    <property type="entry name" value="PUTRESCINE TRANSPORT ATP-BINDING PROTEIN POTG"/>
    <property type="match status" value="1"/>
</dbReference>
<dbReference type="Gene3D" id="3.40.50.300">
    <property type="entry name" value="P-loop containing nucleotide triphosphate hydrolases"/>
    <property type="match status" value="1"/>
</dbReference>
<keyword evidence="13" id="KW-1185">Reference proteome</keyword>
<keyword evidence="4" id="KW-0997">Cell inner membrane</keyword>
<dbReference type="InterPro" id="IPR050093">
    <property type="entry name" value="ABC_SmlMolc_Importer"/>
</dbReference>
<keyword evidence="2" id="KW-1003">Cell membrane</keyword>
<dbReference type="RefSeq" id="WP_189458573.1">
    <property type="nucleotide sequence ID" value="NZ_BMYO01000001.1"/>
</dbReference>
<evidence type="ECO:0000256" key="2">
    <source>
        <dbReference type="ARBA" id="ARBA00022475"/>
    </source>
</evidence>
<evidence type="ECO:0000256" key="10">
    <source>
        <dbReference type="ARBA" id="ARBA00023136"/>
    </source>
</evidence>
<organism evidence="12 13">
    <name type="scientific">Jeongeupia chitinilytica</name>
    <dbReference type="NCBI Taxonomy" id="1041641"/>
    <lineage>
        <taxon>Bacteria</taxon>
        <taxon>Pseudomonadati</taxon>
        <taxon>Pseudomonadota</taxon>
        <taxon>Betaproteobacteria</taxon>
        <taxon>Neisseriales</taxon>
        <taxon>Chitinibacteraceae</taxon>
        <taxon>Jeongeupia</taxon>
    </lineage>
</organism>
<dbReference type="PROSITE" id="PS50893">
    <property type="entry name" value="ABC_TRANSPORTER_2"/>
    <property type="match status" value="1"/>
</dbReference>
<dbReference type="PROSITE" id="PS00211">
    <property type="entry name" value="ABC_TRANSPORTER_1"/>
    <property type="match status" value="1"/>
</dbReference>
<accession>A0ABQ3GXF4</accession>
<keyword evidence="10" id="KW-0472">Membrane</keyword>
<keyword evidence="3" id="KW-0410">Iron transport</keyword>
<keyword evidence="9" id="KW-0406">Ion transport</keyword>
<sequence>MLNLALTHTIPTPEGPRPLHVELALSPGERLALYGPSGVGKTTLLRLIAGLARPDQGRIAFGDTVWCDTGRRVHAPARERRVGYVFQDYALFPNMRVRDNLAFAQPTPNRNRLDELLALTRLAPLAERYPHQLSGGQRQRVALARALAQEPQLLLMDEPLSALDPALRVALREEIDEILHTVQLTTVIVSHDLGDVFRLAHRVAVLEPGKVAALGTPRDVLLPPTPGGRHALSGTVLAIEPADVLWRVTVAIGNDTVATLSADVDQLRIGAPVAVQLNGSSAVLQPA</sequence>
<dbReference type="InterPro" id="IPR015853">
    <property type="entry name" value="ABC_transpr_FbpC"/>
</dbReference>
<evidence type="ECO:0000256" key="9">
    <source>
        <dbReference type="ARBA" id="ARBA00023065"/>
    </source>
</evidence>
<evidence type="ECO:0000313" key="12">
    <source>
        <dbReference type="EMBL" id="GHD57052.1"/>
    </source>
</evidence>
<proteinExistence type="predicted"/>
<dbReference type="InterPro" id="IPR003593">
    <property type="entry name" value="AAA+_ATPase"/>
</dbReference>
<evidence type="ECO:0000256" key="8">
    <source>
        <dbReference type="ARBA" id="ARBA00023004"/>
    </source>
</evidence>
<comment type="caution">
    <text evidence="12">The sequence shown here is derived from an EMBL/GenBank/DDBJ whole genome shotgun (WGS) entry which is preliminary data.</text>
</comment>
<keyword evidence="1" id="KW-0813">Transport</keyword>
<dbReference type="CDD" id="cd03259">
    <property type="entry name" value="ABC_Carb_Solutes_like"/>
    <property type="match status" value="1"/>
</dbReference>
<dbReference type="SUPFAM" id="SSF52540">
    <property type="entry name" value="P-loop containing nucleoside triphosphate hydrolases"/>
    <property type="match status" value="1"/>
</dbReference>
<dbReference type="InterPro" id="IPR027417">
    <property type="entry name" value="P-loop_NTPase"/>
</dbReference>
<evidence type="ECO:0000256" key="1">
    <source>
        <dbReference type="ARBA" id="ARBA00022448"/>
    </source>
</evidence>
<dbReference type="PANTHER" id="PTHR42781">
    <property type="entry name" value="SPERMIDINE/PUTRESCINE IMPORT ATP-BINDING PROTEIN POTA"/>
    <property type="match status" value="1"/>
</dbReference>
<evidence type="ECO:0000256" key="7">
    <source>
        <dbReference type="ARBA" id="ARBA00022967"/>
    </source>
</evidence>
<name>A0ABQ3GXF4_9NEIS</name>
<dbReference type="EMBL" id="BMYO01000001">
    <property type="protein sequence ID" value="GHD57052.1"/>
    <property type="molecule type" value="Genomic_DNA"/>
</dbReference>
<dbReference type="SMART" id="SM00382">
    <property type="entry name" value="AAA"/>
    <property type="match status" value="1"/>
</dbReference>
<protein>
    <submittedName>
        <fullName evidence="12">GTPase</fullName>
    </submittedName>
</protein>
<dbReference type="Pfam" id="PF00005">
    <property type="entry name" value="ABC_tran"/>
    <property type="match status" value="1"/>
</dbReference>
<keyword evidence="5" id="KW-0547">Nucleotide-binding</keyword>
<keyword evidence="6" id="KW-0067">ATP-binding</keyword>
<evidence type="ECO:0000259" key="11">
    <source>
        <dbReference type="PROSITE" id="PS50893"/>
    </source>
</evidence>